<proteinExistence type="predicted"/>
<feature type="region of interest" description="Disordered" evidence="1">
    <location>
        <begin position="301"/>
        <end position="682"/>
    </location>
</feature>
<feature type="compositionally biased region" description="Low complexity" evidence="1">
    <location>
        <begin position="805"/>
        <end position="819"/>
    </location>
</feature>
<reference evidence="2" key="1">
    <citation type="submission" date="2021-12" db="EMBL/GenBank/DDBJ databases">
        <authorList>
            <person name="King R."/>
        </authorList>
    </citation>
    <scope>NUCLEOTIDE SEQUENCE</scope>
</reference>
<feature type="region of interest" description="Disordered" evidence="1">
    <location>
        <begin position="697"/>
        <end position="729"/>
    </location>
</feature>
<feature type="compositionally biased region" description="Basic and acidic residues" evidence="1">
    <location>
        <begin position="547"/>
        <end position="575"/>
    </location>
</feature>
<feature type="compositionally biased region" description="Low complexity" evidence="1">
    <location>
        <begin position="713"/>
        <end position="724"/>
    </location>
</feature>
<accession>A0ABN8LA45</accession>
<dbReference type="Proteomes" id="UP001153292">
    <property type="component" value="Chromosome 26"/>
</dbReference>
<organism evidence="2 3">
    <name type="scientific">Chilo suppressalis</name>
    <name type="common">Asiatic rice borer moth</name>
    <dbReference type="NCBI Taxonomy" id="168631"/>
    <lineage>
        <taxon>Eukaryota</taxon>
        <taxon>Metazoa</taxon>
        <taxon>Ecdysozoa</taxon>
        <taxon>Arthropoda</taxon>
        <taxon>Hexapoda</taxon>
        <taxon>Insecta</taxon>
        <taxon>Pterygota</taxon>
        <taxon>Neoptera</taxon>
        <taxon>Endopterygota</taxon>
        <taxon>Lepidoptera</taxon>
        <taxon>Glossata</taxon>
        <taxon>Ditrysia</taxon>
        <taxon>Pyraloidea</taxon>
        <taxon>Crambidae</taxon>
        <taxon>Crambinae</taxon>
        <taxon>Chilo</taxon>
    </lineage>
</organism>
<feature type="region of interest" description="Disordered" evidence="1">
    <location>
        <begin position="762"/>
        <end position="831"/>
    </location>
</feature>
<name>A0ABN8LA45_CHISP</name>
<feature type="compositionally biased region" description="Basic and acidic residues" evidence="1">
    <location>
        <begin position="392"/>
        <end position="413"/>
    </location>
</feature>
<feature type="compositionally biased region" description="Basic and acidic residues" evidence="1">
    <location>
        <begin position="353"/>
        <end position="385"/>
    </location>
</feature>
<evidence type="ECO:0000256" key="1">
    <source>
        <dbReference type="SAM" id="MobiDB-lite"/>
    </source>
</evidence>
<feature type="compositionally biased region" description="Basic and acidic residues" evidence="1">
    <location>
        <begin position="421"/>
        <end position="433"/>
    </location>
</feature>
<sequence>MKMSANVVMSGRKKELLAYKEKILKDLEYYKLRTEEARASRSKSFVYDSDSSDSDSELPIKVHVGPSLQQLRQQQNSLRTCLQATEELTGLQVLQSQVNVLTEDPVFEGELPVTEQGVWREVTADCRVDLVLFSISFYVHQAVGQFGAWRYRGLKTSCTRPAHEAEVAGSILATVTTPSDAVEVLKNYAVGHRSRRTTLASLVKKYPDFLHMEPMPEGGYLLKCADLLEVSWTLQNKWSPIAAFHHRMKFDLEYMDECYIKIITQAHRQLSDPTIETDERTMLLSKIISTCLEARGPTQELYESMSSDPETAQSLKNRRTTLIEEQEPPVVVKKKAKEVMAPPKSLPKKAKPKGKENMAENPKRPGEEIDNKAKKTKADGNKEPNKVNSENVIEKALNKQKSDANNKNNDAKKSKGSNANKNDKKSPKNDEARSNPVTNAEENVVTMKNTKEKETTVTAQKKSKASKVATDKIDATKTNAVQNVLKSKPNSGNIEKVKNAINSKKAVTNNAEQEKQTHKVPSNNENNDKIKNGNTKDKVVKTNAITKTDKNIIAKQKVSESEDKTKPVSSKDDSGNNKLDNNKAMTKMSASNKPVSSKQNEIIKTKQQTNDIDKTSKSVKNKVPAKPVKDKINPTKETNKQITDKNKDKNKQSTVQEPVENTINGANLKRKSDSAEQTAKDVDANVDVAKKTKLTKPDITNKATNNKFDKNQQKNVNKQTQGNNLKTQNKIIKKIDQNSRPKATISSMKTLNTGNIQRVFSAGNISKQSSEKTSRIPQKKLSPNLKKNPLRISPRKVPSKFKTATTFGNNNKTVTKTTNIPRLFKNPSPKD</sequence>
<keyword evidence="3" id="KW-1185">Reference proteome</keyword>
<dbReference type="EMBL" id="OU963919">
    <property type="protein sequence ID" value="CAH2987677.1"/>
    <property type="molecule type" value="Genomic_DNA"/>
</dbReference>
<feature type="compositionally biased region" description="Basic and acidic residues" evidence="1">
    <location>
        <begin position="526"/>
        <end position="540"/>
    </location>
</feature>
<protein>
    <submittedName>
        <fullName evidence="2">Uncharacterized protein</fullName>
    </submittedName>
</protein>
<feature type="compositionally biased region" description="Polar residues" evidence="1">
    <location>
        <begin position="476"/>
        <end position="493"/>
    </location>
</feature>
<feature type="compositionally biased region" description="Polar residues" evidence="1">
    <location>
        <begin position="304"/>
        <end position="315"/>
    </location>
</feature>
<feature type="compositionally biased region" description="Polar residues" evidence="1">
    <location>
        <begin position="652"/>
        <end position="665"/>
    </location>
</feature>
<feature type="compositionally biased region" description="Polar residues" evidence="1">
    <location>
        <begin position="500"/>
        <end position="511"/>
    </location>
</feature>
<feature type="compositionally biased region" description="Basic and acidic residues" evidence="1">
    <location>
        <begin position="627"/>
        <end position="651"/>
    </location>
</feature>
<feature type="compositionally biased region" description="Basic and acidic residues" evidence="1">
    <location>
        <begin position="670"/>
        <end position="682"/>
    </location>
</feature>
<evidence type="ECO:0000313" key="2">
    <source>
        <dbReference type="EMBL" id="CAH2987677.1"/>
    </source>
</evidence>
<evidence type="ECO:0000313" key="3">
    <source>
        <dbReference type="Proteomes" id="UP001153292"/>
    </source>
</evidence>
<gene>
    <name evidence="2" type="ORF">CHILSU_LOCUS7248</name>
</gene>
<feature type="compositionally biased region" description="Polar residues" evidence="1">
    <location>
        <begin position="588"/>
        <end position="610"/>
    </location>
</feature>